<proteinExistence type="predicted"/>
<organism evidence="1">
    <name type="scientific">Rhizophora mucronata</name>
    <name type="common">Asiatic mangrove</name>
    <dbReference type="NCBI Taxonomy" id="61149"/>
    <lineage>
        <taxon>Eukaryota</taxon>
        <taxon>Viridiplantae</taxon>
        <taxon>Streptophyta</taxon>
        <taxon>Embryophyta</taxon>
        <taxon>Tracheophyta</taxon>
        <taxon>Spermatophyta</taxon>
        <taxon>Magnoliopsida</taxon>
        <taxon>eudicotyledons</taxon>
        <taxon>Gunneridae</taxon>
        <taxon>Pentapetalae</taxon>
        <taxon>rosids</taxon>
        <taxon>fabids</taxon>
        <taxon>Malpighiales</taxon>
        <taxon>Rhizophoraceae</taxon>
        <taxon>Rhizophora</taxon>
    </lineage>
</organism>
<dbReference type="AlphaFoldDB" id="A0A2P2J442"/>
<name>A0A2P2J442_RHIMU</name>
<reference evidence="1" key="1">
    <citation type="submission" date="2018-02" db="EMBL/GenBank/DDBJ databases">
        <title>Rhizophora mucronata_Transcriptome.</title>
        <authorList>
            <person name="Meera S.P."/>
            <person name="Sreeshan A."/>
            <person name="Augustine A."/>
        </authorList>
    </citation>
    <scope>NUCLEOTIDE SEQUENCE</scope>
    <source>
        <tissue evidence="1">Leaf</tissue>
    </source>
</reference>
<accession>A0A2P2J442</accession>
<protein>
    <submittedName>
        <fullName evidence="1">Uncharacterized protein</fullName>
    </submittedName>
</protein>
<dbReference type="EMBL" id="GGEC01007773">
    <property type="protein sequence ID" value="MBW88256.1"/>
    <property type="molecule type" value="Transcribed_RNA"/>
</dbReference>
<evidence type="ECO:0000313" key="1">
    <source>
        <dbReference type="EMBL" id="MBW88256.1"/>
    </source>
</evidence>
<sequence>METHQDPRNRIYCRKKEAEEQKAHKVYKLILDHRIMKSDSPIFLVIQTKD</sequence>